<feature type="transmembrane region" description="Helical" evidence="1">
    <location>
        <begin position="6"/>
        <end position="21"/>
    </location>
</feature>
<sequence>MNIIIWIIGIIWVALGIWAIIKPEGVKKVMQKYFAQRNPRFLSIFPLLFGILLIIASFKANARWYVFILGFLLCLKGIFYIITPQIVRKMVNWWANMNIRSYQIWGLITYTLGIFLLVWR</sequence>
<protein>
    <submittedName>
        <fullName evidence="2">Membrane protein</fullName>
    </submittedName>
</protein>
<feature type="transmembrane region" description="Helical" evidence="1">
    <location>
        <begin position="102"/>
        <end position="119"/>
    </location>
</feature>
<dbReference type="EMBL" id="CP013015">
    <property type="protein sequence ID" value="AMM41204.1"/>
    <property type="molecule type" value="Genomic_DNA"/>
</dbReference>
<dbReference type="KEGG" id="daw:HS1_001402"/>
<keyword evidence="1" id="KW-0812">Transmembrane</keyword>
<keyword evidence="1" id="KW-0472">Membrane</keyword>
<keyword evidence="1" id="KW-1133">Transmembrane helix</keyword>
<name>A0A7U4TGW8_DESA2</name>
<dbReference type="RefSeq" id="WP_066062860.1">
    <property type="nucleotide sequence ID" value="NZ_CP013015.1"/>
</dbReference>
<gene>
    <name evidence="2" type="ORF">HS1_001402</name>
</gene>
<dbReference type="Pfam" id="PF09838">
    <property type="entry name" value="DUF2065"/>
    <property type="match status" value="1"/>
</dbReference>
<dbReference type="InterPro" id="IPR019201">
    <property type="entry name" value="DUF2065"/>
</dbReference>
<reference evidence="2 3" key="1">
    <citation type="submission" date="2015-10" db="EMBL/GenBank/DDBJ databases">
        <title>Candidatus Desulfofervidus auxilii, a hydrogenotrophic sulfate-reducing bacterium involved in the thermophilic anaerobic oxidation of methane.</title>
        <authorList>
            <person name="Krukenberg V."/>
            <person name="Richter M."/>
            <person name="Wegener G."/>
        </authorList>
    </citation>
    <scope>NUCLEOTIDE SEQUENCE [LARGE SCALE GENOMIC DNA]</scope>
    <source>
        <strain evidence="2 3">HS1</strain>
    </source>
</reference>
<evidence type="ECO:0000313" key="3">
    <source>
        <dbReference type="Proteomes" id="UP000070560"/>
    </source>
</evidence>
<evidence type="ECO:0000313" key="2">
    <source>
        <dbReference type="EMBL" id="AMM41204.1"/>
    </source>
</evidence>
<dbReference type="AlphaFoldDB" id="A0A7U4TGW8"/>
<evidence type="ECO:0000256" key="1">
    <source>
        <dbReference type="SAM" id="Phobius"/>
    </source>
</evidence>
<feature type="transmembrane region" description="Helical" evidence="1">
    <location>
        <begin position="64"/>
        <end position="82"/>
    </location>
</feature>
<keyword evidence="3" id="KW-1185">Reference proteome</keyword>
<proteinExistence type="predicted"/>
<accession>A0A7U4TGW8</accession>
<feature type="transmembrane region" description="Helical" evidence="1">
    <location>
        <begin position="41"/>
        <end position="58"/>
    </location>
</feature>
<dbReference type="Proteomes" id="UP000070560">
    <property type="component" value="Chromosome"/>
</dbReference>
<organism evidence="2 3">
    <name type="scientific">Desulfofervidus auxilii</name>
    <dbReference type="NCBI Taxonomy" id="1621989"/>
    <lineage>
        <taxon>Bacteria</taxon>
        <taxon>Pseudomonadati</taxon>
        <taxon>Thermodesulfobacteriota</taxon>
        <taxon>Candidatus Desulfofervidia</taxon>
        <taxon>Candidatus Desulfofervidales</taxon>
        <taxon>Candidatus Desulfofervidaceae</taxon>
        <taxon>Candidatus Desulfofervidus</taxon>
    </lineage>
</organism>